<dbReference type="RefSeq" id="WP_022419663.1">
    <property type="nucleotide sequence ID" value="NZ_FR898500.1"/>
</dbReference>
<sequence length="53" mass="6337">MKKICHGCLAMHRIEGIGCKCILDFKVESNKYKPLEECPKPRTRKELRKEYKR</sequence>
<evidence type="ECO:0000313" key="1">
    <source>
        <dbReference type="EMBL" id="CDE23605.1"/>
    </source>
</evidence>
<name>R7G8X5_9FIRM</name>
<gene>
    <name evidence="1" type="ORF">BN631_00049</name>
</gene>
<comment type="caution">
    <text evidence="1">The sequence shown here is derived from an EMBL/GenBank/DDBJ whole genome shotgun (WGS) entry which is preliminary data.</text>
</comment>
<dbReference type="AlphaFoldDB" id="R7G8X5"/>
<accession>R7G8X5</accession>
<reference evidence="1" key="1">
    <citation type="submission" date="2012-11" db="EMBL/GenBank/DDBJ databases">
        <title>Dependencies among metagenomic species, viruses, plasmids and units of genetic variation.</title>
        <authorList>
            <person name="Nielsen H.B."/>
            <person name="Almeida M."/>
            <person name="Juncker A.S."/>
            <person name="Rasmussen S."/>
            <person name="Li J."/>
            <person name="Sunagawa S."/>
            <person name="Plichta D."/>
            <person name="Gautier L."/>
            <person name="Le Chatelier E."/>
            <person name="Peletier E."/>
            <person name="Bonde I."/>
            <person name="Nielsen T."/>
            <person name="Manichanh C."/>
            <person name="Arumugam M."/>
            <person name="Batto J."/>
            <person name="Santos M.B.Q.D."/>
            <person name="Blom N."/>
            <person name="Borruel N."/>
            <person name="Burgdorf K.S."/>
            <person name="Boumezbeur F."/>
            <person name="Casellas F."/>
            <person name="Dore J."/>
            <person name="Guarner F."/>
            <person name="Hansen T."/>
            <person name="Hildebrand F."/>
            <person name="Kaas R.S."/>
            <person name="Kennedy S."/>
            <person name="Kristiansen K."/>
            <person name="Kultima J.R."/>
            <person name="Leonard P."/>
            <person name="Levenez F."/>
            <person name="Lund O."/>
            <person name="Moumen B."/>
            <person name="Le Paslier D."/>
            <person name="Pons N."/>
            <person name="Pedersen O."/>
            <person name="Prifti E."/>
            <person name="Qin J."/>
            <person name="Raes J."/>
            <person name="Tap J."/>
            <person name="Tims S."/>
            <person name="Ussery D.W."/>
            <person name="Yamada T."/>
            <person name="MetaHit consortium"/>
            <person name="Renault P."/>
            <person name="Sicheritz-Ponten T."/>
            <person name="Bork P."/>
            <person name="Wang J."/>
            <person name="Brunak S."/>
            <person name="Ehrlich S.D."/>
        </authorList>
    </citation>
    <scope>NUCLEOTIDE SEQUENCE [LARGE SCALE GENOMIC DNA]</scope>
</reference>
<dbReference type="Proteomes" id="UP000018093">
    <property type="component" value="Unassembled WGS sequence"/>
</dbReference>
<proteinExistence type="predicted"/>
<dbReference type="EMBL" id="CBIN010000282">
    <property type="protein sequence ID" value="CDE23605.1"/>
    <property type="molecule type" value="Genomic_DNA"/>
</dbReference>
<organism evidence="1 2">
    <name type="scientific">Amedibacillus dolichus CAG:375</name>
    <dbReference type="NCBI Taxonomy" id="1263076"/>
    <lineage>
        <taxon>Bacteria</taxon>
        <taxon>Bacillati</taxon>
        <taxon>Bacillota</taxon>
        <taxon>Erysipelotrichia</taxon>
        <taxon>Erysipelotrichales</taxon>
        <taxon>Erysipelotrichaceae</taxon>
        <taxon>Amedibacillus</taxon>
    </lineage>
</organism>
<evidence type="ECO:0000313" key="2">
    <source>
        <dbReference type="Proteomes" id="UP000018093"/>
    </source>
</evidence>
<protein>
    <submittedName>
        <fullName evidence="1">Uncharacterized protein</fullName>
    </submittedName>
</protein>